<dbReference type="InterPro" id="IPR036259">
    <property type="entry name" value="MFS_trans_sf"/>
</dbReference>
<feature type="transmembrane region" description="Helical" evidence="7">
    <location>
        <begin position="253"/>
        <end position="273"/>
    </location>
</feature>
<dbReference type="PANTHER" id="PTHR23505:SF79">
    <property type="entry name" value="PROTEIN SPINSTER"/>
    <property type="match status" value="1"/>
</dbReference>
<proteinExistence type="inferred from homology"/>
<dbReference type="Proteomes" id="UP000009022">
    <property type="component" value="Unassembled WGS sequence"/>
</dbReference>
<dbReference type="CDD" id="cd17328">
    <property type="entry name" value="MFS_spinster_like"/>
    <property type="match status" value="1"/>
</dbReference>
<dbReference type="OMA" id="ACYAMIP"/>
<dbReference type="GO" id="GO:0016020">
    <property type="term" value="C:membrane"/>
    <property type="evidence" value="ECO:0000318"/>
    <property type="project" value="GO_Central"/>
</dbReference>
<keyword evidence="10" id="KW-1185">Reference proteome</keyword>
<dbReference type="OrthoDB" id="6770063at2759"/>
<gene>
    <name evidence="9" type="ORF">TRIADDRAFT_52690</name>
</gene>
<dbReference type="CTD" id="6749544"/>
<feature type="transmembrane region" description="Helical" evidence="7">
    <location>
        <begin position="34"/>
        <end position="53"/>
    </location>
</feature>
<dbReference type="InterPro" id="IPR011701">
    <property type="entry name" value="MFS"/>
</dbReference>
<accession>B3RJV4</accession>
<dbReference type="PANTHER" id="PTHR23505">
    <property type="entry name" value="SPINSTER"/>
    <property type="match status" value="1"/>
</dbReference>
<keyword evidence="4 7" id="KW-1133">Transmembrane helix</keyword>
<dbReference type="InParanoid" id="B3RJV4"/>
<feature type="transmembrane region" description="Helical" evidence="7">
    <location>
        <begin position="89"/>
        <end position="107"/>
    </location>
</feature>
<evidence type="ECO:0000256" key="4">
    <source>
        <dbReference type="ARBA" id="ARBA00022989"/>
    </source>
</evidence>
<evidence type="ECO:0000256" key="5">
    <source>
        <dbReference type="ARBA" id="ARBA00023136"/>
    </source>
</evidence>
<evidence type="ECO:0000256" key="7">
    <source>
        <dbReference type="SAM" id="Phobius"/>
    </source>
</evidence>
<feature type="transmembrane region" description="Helical" evidence="7">
    <location>
        <begin position="217"/>
        <end position="247"/>
    </location>
</feature>
<dbReference type="PROSITE" id="PS50850">
    <property type="entry name" value="MFS"/>
    <property type="match status" value="1"/>
</dbReference>
<feature type="transmembrane region" description="Helical" evidence="7">
    <location>
        <begin position="127"/>
        <end position="146"/>
    </location>
</feature>
<dbReference type="GeneID" id="6749544"/>
<organism evidence="9 10">
    <name type="scientific">Trichoplax adhaerens</name>
    <name type="common">Trichoplax reptans</name>
    <dbReference type="NCBI Taxonomy" id="10228"/>
    <lineage>
        <taxon>Eukaryota</taxon>
        <taxon>Metazoa</taxon>
        <taxon>Placozoa</taxon>
        <taxon>Uniplacotomia</taxon>
        <taxon>Trichoplacea</taxon>
        <taxon>Trichoplacidae</taxon>
        <taxon>Trichoplax</taxon>
    </lineage>
</organism>
<feature type="transmembrane region" description="Helical" evidence="7">
    <location>
        <begin position="65"/>
        <end position="83"/>
    </location>
</feature>
<dbReference type="InterPro" id="IPR044770">
    <property type="entry name" value="MFS_spinster-like"/>
</dbReference>
<feature type="domain" description="Major facilitator superfamily (MFS) profile" evidence="8">
    <location>
        <begin position="1"/>
        <end position="428"/>
    </location>
</feature>
<dbReference type="EMBL" id="DS985241">
    <property type="protein sequence ID" value="EDV29850.1"/>
    <property type="molecule type" value="Genomic_DNA"/>
</dbReference>
<feature type="transmembrane region" description="Helical" evidence="7">
    <location>
        <begin position="294"/>
        <end position="317"/>
    </location>
</feature>
<sequence length="465" mass="50548">MTCFTMSLANNMDRNVVSGVLPNLKRAFQVDDQLSGLIQTLSICGFLLFAPIFGYLGDRYNRNHVMAFGMLIWSSVIMVSSFIPEGSQHFWLLLLLRATVGIGEASFASNAPSIFADLFTKDNRSRILALFNLGISIGSGLGYWTGTTVNLATHSWRAAFRIAPCIGGAAAIVCALFNANPPHGEADIRGQISKSGHGIKPTSLKEDIIDIIMTKTFIWTTIGFTCQLFATGVMAFWGPSIIFYVVISSKGTANLSTIGSIFGLVLCISGIVGTMLGAEITRWAKKHGYQCADVILCAIASGASGICIYAVSILISYNMALTWAIIFVTFMFLCMVWTPILDIVLYTIIPARRSTAQAFQITISHLFGDAFSPYVIGAIADSITTSKDPVSQSYALRYAMMASPFLCIIGCGCFLIASFTLVHDQQVMISRIIHISKAYSDPERINKLSDTEVEKLPIIGYEPAK</sequence>
<dbReference type="KEGG" id="tad:TRIADDRAFT_52690"/>
<evidence type="ECO:0000313" key="10">
    <source>
        <dbReference type="Proteomes" id="UP000009022"/>
    </source>
</evidence>
<dbReference type="Gene3D" id="1.20.1250.20">
    <property type="entry name" value="MFS general substrate transporter like domains"/>
    <property type="match status" value="1"/>
</dbReference>
<evidence type="ECO:0000259" key="8">
    <source>
        <dbReference type="PROSITE" id="PS50850"/>
    </source>
</evidence>
<evidence type="ECO:0000256" key="6">
    <source>
        <dbReference type="ARBA" id="ARBA00024338"/>
    </source>
</evidence>
<dbReference type="eggNOG" id="KOG1330">
    <property type="taxonomic scope" value="Eukaryota"/>
</dbReference>
<dbReference type="RefSeq" id="XP_002109052.1">
    <property type="nucleotide sequence ID" value="XM_002109016.1"/>
</dbReference>
<evidence type="ECO:0000256" key="1">
    <source>
        <dbReference type="ARBA" id="ARBA00004141"/>
    </source>
</evidence>
<feature type="transmembrane region" description="Helical" evidence="7">
    <location>
        <begin position="323"/>
        <end position="349"/>
    </location>
</feature>
<dbReference type="InterPro" id="IPR020846">
    <property type="entry name" value="MFS_dom"/>
</dbReference>
<feature type="transmembrane region" description="Helical" evidence="7">
    <location>
        <begin position="158"/>
        <end position="179"/>
    </location>
</feature>
<dbReference type="PhylomeDB" id="B3RJV4"/>
<comment type="subcellular location">
    <subcellularLocation>
        <location evidence="1">Membrane</location>
        <topology evidence="1">Multi-pass membrane protein</topology>
    </subcellularLocation>
</comment>
<name>B3RJV4_TRIAD</name>
<feature type="transmembrane region" description="Helical" evidence="7">
    <location>
        <begin position="361"/>
        <end position="380"/>
    </location>
</feature>
<evidence type="ECO:0000256" key="2">
    <source>
        <dbReference type="ARBA" id="ARBA00022448"/>
    </source>
</evidence>
<dbReference type="HOGENOM" id="CLU_001265_5_12_1"/>
<dbReference type="SUPFAM" id="SSF103473">
    <property type="entry name" value="MFS general substrate transporter"/>
    <property type="match status" value="1"/>
</dbReference>
<reference evidence="9 10" key="1">
    <citation type="journal article" date="2008" name="Nature">
        <title>The Trichoplax genome and the nature of placozoans.</title>
        <authorList>
            <person name="Srivastava M."/>
            <person name="Begovic E."/>
            <person name="Chapman J."/>
            <person name="Putnam N.H."/>
            <person name="Hellsten U."/>
            <person name="Kawashima T."/>
            <person name="Kuo A."/>
            <person name="Mitros T."/>
            <person name="Salamov A."/>
            <person name="Carpenter M.L."/>
            <person name="Signorovitch A.Y."/>
            <person name="Moreno M.A."/>
            <person name="Kamm K."/>
            <person name="Grimwood J."/>
            <person name="Schmutz J."/>
            <person name="Shapiro H."/>
            <person name="Grigoriev I.V."/>
            <person name="Buss L.W."/>
            <person name="Schierwater B."/>
            <person name="Dellaporta S.L."/>
            <person name="Rokhsar D.S."/>
        </authorList>
    </citation>
    <scope>NUCLEOTIDE SEQUENCE [LARGE SCALE GENOMIC DNA]</scope>
    <source>
        <strain evidence="9 10">Grell-BS-1999</strain>
    </source>
</reference>
<keyword evidence="2" id="KW-0813">Transport</keyword>
<dbReference type="Pfam" id="PF07690">
    <property type="entry name" value="MFS_1"/>
    <property type="match status" value="1"/>
</dbReference>
<protein>
    <recommendedName>
        <fullName evidence="8">Major facilitator superfamily (MFS) profile domain-containing protein</fullName>
    </recommendedName>
</protein>
<evidence type="ECO:0000256" key="3">
    <source>
        <dbReference type="ARBA" id="ARBA00022692"/>
    </source>
</evidence>
<dbReference type="GO" id="GO:0022857">
    <property type="term" value="F:transmembrane transporter activity"/>
    <property type="evidence" value="ECO:0000318"/>
    <property type="project" value="GO_Central"/>
</dbReference>
<evidence type="ECO:0000313" key="9">
    <source>
        <dbReference type="EMBL" id="EDV29850.1"/>
    </source>
</evidence>
<keyword evidence="5 7" id="KW-0472">Membrane</keyword>
<comment type="similarity">
    <text evidence="6">Belongs to the major facilitator superfamily. Spinster (TC 2.A.1.49) family.</text>
</comment>
<dbReference type="AlphaFoldDB" id="B3RJV4"/>
<feature type="transmembrane region" description="Helical" evidence="7">
    <location>
        <begin position="400"/>
        <end position="422"/>
    </location>
</feature>
<keyword evidence="3 7" id="KW-0812">Transmembrane</keyword>